<sequence>MNTKEKNFISAVVYLHNDGARAAEFCRAVAAELNAHFAQYELVAVDDACTDDTVESLRAWGKEQSAPLTILHMSLYHGLENAMNAGLDAAIGDYVYEFDSTQLAYPTNCIFKAYQTALQGNDIVSVCPRTTRSGASELFYKIFNANSHSPYRLRTDAFRLVTRRAINRVHASSAHLPYRKAAYAACGLKMADLVFDGRMTEKQAGRFNLAVDSLALYTDAGFKVSMGITLCMLVLALVELLYTVVIFFTGHPVAGWTTTMFVITVGFAGLFAVLTIVVKYLSLLLDLTFKQQKYLVESIEKLQK</sequence>
<feature type="domain" description="Glycosyltransferase 2-like" evidence="2">
    <location>
        <begin position="10"/>
        <end position="172"/>
    </location>
</feature>
<evidence type="ECO:0000313" key="3">
    <source>
        <dbReference type="EMBL" id="HIZ42108.1"/>
    </source>
</evidence>
<name>A0A9D2ER33_9FIRM</name>
<evidence type="ECO:0000256" key="1">
    <source>
        <dbReference type="SAM" id="Phobius"/>
    </source>
</evidence>
<dbReference type="AlphaFoldDB" id="A0A9D2ER33"/>
<dbReference type="Gene3D" id="3.90.550.10">
    <property type="entry name" value="Spore Coat Polysaccharide Biosynthesis Protein SpsA, Chain A"/>
    <property type="match status" value="1"/>
</dbReference>
<evidence type="ECO:0000313" key="4">
    <source>
        <dbReference type="Proteomes" id="UP000824048"/>
    </source>
</evidence>
<accession>A0A9D2ER33</accession>
<gene>
    <name evidence="3" type="ORF">H9811_06065</name>
</gene>
<feature type="transmembrane region" description="Helical" evidence="1">
    <location>
        <begin position="260"/>
        <end position="285"/>
    </location>
</feature>
<dbReference type="GO" id="GO:0005886">
    <property type="term" value="C:plasma membrane"/>
    <property type="evidence" value="ECO:0007669"/>
    <property type="project" value="TreeGrafter"/>
</dbReference>
<protein>
    <submittedName>
        <fullName evidence="3">Glycosyltransferase</fullName>
        <ecNumber evidence="3">2.4.-.-</ecNumber>
    </submittedName>
</protein>
<dbReference type="Pfam" id="PF00535">
    <property type="entry name" value="Glycos_transf_2"/>
    <property type="match status" value="1"/>
</dbReference>
<keyword evidence="3" id="KW-0808">Transferase</keyword>
<reference evidence="3" key="2">
    <citation type="submission" date="2021-04" db="EMBL/GenBank/DDBJ databases">
        <authorList>
            <person name="Gilroy R."/>
        </authorList>
    </citation>
    <scope>NUCLEOTIDE SEQUENCE</scope>
    <source>
        <strain evidence="3">ChiSxjej1B13-11774</strain>
    </source>
</reference>
<dbReference type="Proteomes" id="UP000824048">
    <property type="component" value="Unassembled WGS sequence"/>
</dbReference>
<dbReference type="InterPro" id="IPR050256">
    <property type="entry name" value="Glycosyltransferase_2"/>
</dbReference>
<reference evidence="3" key="1">
    <citation type="journal article" date="2021" name="PeerJ">
        <title>Extensive microbial diversity within the chicken gut microbiome revealed by metagenomics and culture.</title>
        <authorList>
            <person name="Gilroy R."/>
            <person name="Ravi A."/>
            <person name="Getino M."/>
            <person name="Pursley I."/>
            <person name="Horton D.L."/>
            <person name="Alikhan N.F."/>
            <person name="Baker D."/>
            <person name="Gharbi K."/>
            <person name="Hall N."/>
            <person name="Watson M."/>
            <person name="Adriaenssens E.M."/>
            <person name="Foster-Nyarko E."/>
            <person name="Jarju S."/>
            <person name="Secka A."/>
            <person name="Antonio M."/>
            <person name="Oren A."/>
            <person name="Chaudhuri R.R."/>
            <person name="La Ragione R."/>
            <person name="Hildebrand F."/>
            <person name="Pallen M.J."/>
        </authorList>
    </citation>
    <scope>NUCLEOTIDE SEQUENCE</scope>
    <source>
        <strain evidence="3">ChiSxjej1B13-11774</strain>
    </source>
</reference>
<keyword evidence="1" id="KW-0812">Transmembrane</keyword>
<dbReference type="InterPro" id="IPR029044">
    <property type="entry name" value="Nucleotide-diphossugar_trans"/>
</dbReference>
<dbReference type="PANTHER" id="PTHR48090:SF8">
    <property type="entry name" value="GLYCOSYLTRANSFERASE CSBB-RELATED"/>
    <property type="match status" value="1"/>
</dbReference>
<dbReference type="EMBL" id="DXBP01000039">
    <property type="protein sequence ID" value="HIZ42108.1"/>
    <property type="molecule type" value="Genomic_DNA"/>
</dbReference>
<keyword evidence="1" id="KW-1133">Transmembrane helix</keyword>
<dbReference type="EC" id="2.4.-.-" evidence="3"/>
<evidence type="ECO:0000259" key="2">
    <source>
        <dbReference type="Pfam" id="PF00535"/>
    </source>
</evidence>
<dbReference type="InterPro" id="IPR001173">
    <property type="entry name" value="Glyco_trans_2-like"/>
</dbReference>
<proteinExistence type="predicted"/>
<organism evidence="3 4">
    <name type="scientific">Candidatus Gemmiger excrementigallinarum</name>
    <dbReference type="NCBI Taxonomy" id="2838609"/>
    <lineage>
        <taxon>Bacteria</taxon>
        <taxon>Bacillati</taxon>
        <taxon>Bacillota</taxon>
        <taxon>Clostridia</taxon>
        <taxon>Eubacteriales</taxon>
        <taxon>Gemmiger</taxon>
    </lineage>
</organism>
<dbReference type="GO" id="GO:0016757">
    <property type="term" value="F:glycosyltransferase activity"/>
    <property type="evidence" value="ECO:0007669"/>
    <property type="project" value="UniProtKB-KW"/>
</dbReference>
<dbReference type="PANTHER" id="PTHR48090">
    <property type="entry name" value="UNDECAPRENYL-PHOSPHATE 4-DEOXY-4-FORMAMIDO-L-ARABINOSE TRANSFERASE-RELATED"/>
    <property type="match status" value="1"/>
</dbReference>
<keyword evidence="3" id="KW-0328">Glycosyltransferase</keyword>
<feature type="transmembrane region" description="Helical" evidence="1">
    <location>
        <begin position="227"/>
        <end position="248"/>
    </location>
</feature>
<comment type="caution">
    <text evidence="3">The sequence shown here is derived from an EMBL/GenBank/DDBJ whole genome shotgun (WGS) entry which is preliminary data.</text>
</comment>
<dbReference type="SUPFAM" id="SSF53448">
    <property type="entry name" value="Nucleotide-diphospho-sugar transferases"/>
    <property type="match status" value="1"/>
</dbReference>
<keyword evidence="1" id="KW-0472">Membrane</keyword>